<dbReference type="GO" id="GO:0042777">
    <property type="term" value="P:proton motive force-driven plasma membrane ATP synthesis"/>
    <property type="evidence" value="ECO:0007669"/>
    <property type="project" value="UniProtKB-UniRule"/>
</dbReference>
<evidence type="ECO:0000256" key="5">
    <source>
        <dbReference type="ARBA" id="ARBA00022781"/>
    </source>
</evidence>
<evidence type="ECO:0000313" key="11">
    <source>
        <dbReference type="EMBL" id="QKG81157.1"/>
    </source>
</evidence>
<dbReference type="RefSeq" id="WP_173076640.1">
    <property type="nucleotide sequence ID" value="NZ_CP041345.1"/>
</dbReference>
<dbReference type="AlphaFoldDB" id="A0A7D3XIR3"/>
<dbReference type="PANTHER" id="PTHR11693:SF22">
    <property type="entry name" value="ATP SYNTHASE SUBUNIT GAMMA, MITOCHONDRIAL"/>
    <property type="match status" value="1"/>
</dbReference>
<evidence type="ECO:0000256" key="4">
    <source>
        <dbReference type="ARBA" id="ARBA00022448"/>
    </source>
</evidence>
<organism evidence="11 12">
    <name type="scientific">Tenuifilum thalassicum</name>
    <dbReference type="NCBI Taxonomy" id="2590900"/>
    <lineage>
        <taxon>Bacteria</taxon>
        <taxon>Pseudomonadati</taxon>
        <taxon>Bacteroidota</taxon>
        <taxon>Bacteroidia</taxon>
        <taxon>Bacteroidales</taxon>
        <taxon>Tenuifilaceae</taxon>
        <taxon>Tenuifilum</taxon>
    </lineage>
</organism>
<dbReference type="InterPro" id="IPR035968">
    <property type="entry name" value="ATP_synth_F1_ATPase_gsu"/>
</dbReference>
<dbReference type="GO" id="GO:0045259">
    <property type="term" value="C:proton-transporting ATP synthase complex"/>
    <property type="evidence" value="ECO:0007669"/>
    <property type="project" value="UniProtKB-KW"/>
</dbReference>
<evidence type="ECO:0000256" key="6">
    <source>
        <dbReference type="ARBA" id="ARBA00023065"/>
    </source>
</evidence>
<dbReference type="Pfam" id="PF00231">
    <property type="entry name" value="ATP-synt"/>
    <property type="match status" value="1"/>
</dbReference>
<dbReference type="EMBL" id="CP041345">
    <property type="protein sequence ID" value="QKG81157.1"/>
    <property type="molecule type" value="Genomic_DNA"/>
</dbReference>
<protein>
    <recommendedName>
        <fullName evidence="10">ATP synthase gamma chain</fullName>
    </recommendedName>
    <alternativeName>
        <fullName evidence="10">ATP synthase F1 sector gamma subunit</fullName>
    </alternativeName>
    <alternativeName>
        <fullName evidence="10">F-ATPase gamma subunit</fullName>
    </alternativeName>
</protein>
<comment type="subcellular location">
    <subcellularLocation>
        <location evidence="10">Cell membrane</location>
        <topology evidence="10">Peripheral membrane protein</topology>
    </subcellularLocation>
    <subcellularLocation>
        <location evidence="2">Membrane</location>
        <topology evidence="2">Peripheral membrane protein</topology>
    </subcellularLocation>
</comment>
<evidence type="ECO:0000313" key="12">
    <source>
        <dbReference type="Proteomes" id="UP000500961"/>
    </source>
</evidence>
<dbReference type="Proteomes" id="UP000500961">
    <property type="component" value="Chromosome"/>
</dbReference>
<keyword evidence="12" id="KW-1185">Reference proteome</keyword>
<dbReference type="NCBIfam" id="TIGR01146">
    <property type="entry name" value="ATPsyn_F1gamma"/>
    <property type="match status" value="1"/>
</dbReference>
<dbReference type="SUPFAM" id="SSF52943">
    <property type="entry name" value="ATP synthase (F1-ATPase), gamma subunit"/>
    <property type="match status" value="1"/>
</dbReference>
<keyword evidence="5 10" id="KW-0375">Hydrogen ion transport</keyword>
<proteinExistence type="inferred from homology"/>
<evidence type="ECO:0000256" key="8">
    <source>
        <dbReference type="ARBA" id="ARBA00023196"/>
    </source>
</evidence>
<keyword evidence="10" id="KW-1003">Cell membrane</keyword>
<dbReference type="Gene3D" id="1.10.287.80">
    <property type="entry name" value="ATP synthase, gamma subunit, helix hairpin domain"/>
    <property type="match status" value="1"/>
</dbReference>
<keyword evidence="8 10" id="KW-0139">CF(1)</keyword>
<comment type="function">
    <text evidence="1 10">Produces ATP from ADP in the presence of a proton gradient across the membrane. The gamma chain is believed to be important in regulating ATPase activity and the flow of protons through the CF(0) complex.</text>
</comment>
<dbReference type="Gene3D" id="3.40.1380.10">
    <property type="match status" value="1"/>
</dbReference>
<evidence type="ECO:0000256" key="9">
    <source>
        <dbReference type="ARBA" id="ARBA00023310"/>
    </source>
</evidence>
<accession>A0A7D3XIR3</accession>
<evidence type="ECO:0000256" key="1">
    <source>
        <dbReference type="ARBA" id="ARBA00003456"/>
    </source>
</evidence>
<keyword evidence="4 10" id="KW-0813">Transport</keyword>
<sequence length="292" mass="33346">MANLKEIRTRIASVASTRKITSAMKMVSAAKFKKAQNNILRFRPFNEQINNILNHLNGYIDSVKTNYTSERKEIKHITLLVITSNNSMCGAFNSNIIKYAFEKYNEIKRNYPSARISILALGKKGEEAFLRKGLEVFPLNHKILDKPSIKHTKEFFNEVLSNYLQNKTDKIYLAYNRFRSAASQDQVFEQYLPININKSDDKTSLNKPIIEPNPTQLLEKILPYFLLNKLHSTILESIAAEHGARMTAMHQATENANTLHQQLVIEYNKARQASITNEILEIVSGANALSQE</sequence>
<keyword evidence="9 10" id="KW-0066">ATP synthesis</keyword>
<evidence type="ECO:0000256" key="3">
    <source>
        <dbReference type="ARBA" id="ARBA00007681"/>
    </source>
</evidence>
<gene>
    <name evidence="10 11" type="primary">atpG</name>
    <name evidence="11" type="ORF">FHG85_13060</name>
</gene>
<dbReference type="InterPro" id="IPR023632">
    <property type="entry name" value="ATP_synth_F1_gsu_CS"/>
</dbReference>
<comment type="subunit">
    <text evidence="10">F-type ATPases have 2 components, CF(1) - the catalytic core - and CF(0) - the membrane proton channel. CF(1) has five subunits: alpha(3), beta(3), gamma(1), delta(1), epsilon(1). CF(0) has three main subunits: a, b and c.</text>
</comment>
<dbReference type="GO" id="GO:0005886">
    <property type="term" value="C:plasma membrane"/>
    <property type="evidence" value="ECO:0007669"/>
    <property type="project" value="UniProtKB-SubCell"/>
</dbReference>
<dbReference type="PROSITE" id="PS00153">
    <property type="entry name" value="ATPASE_GAMMA"/>
    <property type="match status" value="1"/>
</dbReference>
<keyword evidence="7 10" id="KW-0472">Membrane</keyword>
<reference evidence="11 12" key="1">
    <citation type="submission" date="2019-07" db="EMBL/GenBank/DDBJ databases">
        <title>Thalassofilum flectens gen. nov., sp. nov., a novel moderate thermophilic anaerobe from a shallow sea hot spring in Kunashir Island (Russia), representing a new family in the order Bacteroidales, and proposal of Thalassofilacea fam. nov.</title>
        <authorList>
            <person name="Kochetkova T.V."/>
            <person name="Podosokorskaya O.A."/>
            <person name="Novikov A."/>
            <person name="Elcheninov A.G."/>
            <person name="Toshchakov S.V."/>
            <person name="Kublanov I.V."/>
        </authorList>
    </citation>
    <scope>NUCLEOTIDE SEQUENCE [LARGE SCALE GENOMIC DNA]</scope>
    <source>
        <strain evidence="11 12">38-H</strain>
    </source>
</reference>
<dbReference type="GO" id="GO:0005524">
    <property type="term" value="F:ATP binding"/>
    <property type="evidence" value="ECO:0007669"/>
    <property type="project" value="UniProtKB-UniRule"/>
</dbReference>
<dbReference type="GO" id="GO:0046933">
    <property type="term" value="F:proton-transporting ATP synthase activity, rotational mechanism"/>
    <property type="evidence" value="ECO:0007669"/>
    <property type="project" value="UniProtKB-UniRule"/>
</dbReference>
<dbReference type="PANTHER" id="PTHR11693">
    <property type="entry name" value="ATP SYNTHASE GAMMA CHAIN"/>
    <property type="match status" value="1"/>
</dbReference>
<evidence type="ECO:0000256" key="2">
    <source>
        <dbReference type="ARBA" id="ARBA00004170"/>
    </source>
</evidence>
<comment type="similarity">
    <text evidence="3 10">Belongs to the ATPase gamma chain family.</text>
</comment>
<keyword evidence="6 10" id="KW-0406">Ion transport</keyword>
<dbReference type="PRINTS" id="PR00126">
    <property type="entry name" value="ATPASEGAMMA"/>
</dbReference>
<name>A0A7D3XIR3_9BACT</name>
<dbReference type="HAMAP" id="MF_00815">
    <property type="entry name" value="ATP_synth_gamma_bact"/>
    <property type="match status" value="1"/>
</dbReference>
<dbReference type="CDD" id="cd12151">
    <property type="entry name" value="F1-ATPase_gamma"/>
    <property type="match status" value="1"/>
</dbReference>
<dbReference type="KEGG" id="ttz:FHG85_13060"/>
<dbReference type="InterPro" id="IPR000131">
    <property type="entry name" value="ATP_synth_F1_gsu"/>
</dbReference>
<evidence type="ECO:0000256" key="7">
    <source>
        <dbReference type="ARBA" id="ARBA00023136"/>
    </source>
</evidence>
<evidence type="ECO:0000256" key="10">
    <source>
        <dbReference type="HAMAP-Rule" id="MF_00815"/>
    </source>
</evidence>